<evidence type="ECO:0000256" key="8">
    <source>
        <dbReference type="ARBA" id="ARBA00023049"/>
    </source>
</evidence>
<comment type="caution">
    <text evidence="14">The sequence shown here is derived from an EMBL/GenBank/DDBJ whole genome shotgun (WGS) entry which is preliminary data.</text>
</comment>
<evidence type="ECO:0000256" key="5">
    <source>
        <dbReference type="ARBA" id="ARBA00022729"/>
    </source>
</evidence>
<protein>
    <recommendedName>
        <fullName evidence="11">Murein endopeptidase K</fullName>
    </recommendedName>
</protein>
<keyword evidence="12" id="KW-0812">Transmembrane</keyword>
<name>A0ABT5TEA5_9RHOB</name>
<keyword evidence="14" id="KW-0121">Carboxypeptidase</keyword>
<keyword evidence="7" id="KW-0862">Zinc</keyword>
<keyword evidence="15" id="KW-1185">Reference proteome</keyword>
<keyword evidence="9" id="KW-0961">Cell wall biogenesis/degradation</keyword>
<sequence length="212" mass="23473">MPKLYQNWKDYPMRNWRWKNFSPQEMACKGTGRLMLDPVAMDALQALRDRLGRPLIITSAYRSPEHNRNVGGARASKHMEGIAFDIRQDNHDPAQFIEAAKAVGFRGIGTYPRSGFIHVDTRLAAFQWGDPFPPSANGLAAQPPREPETLAENPRAQVAGGIGIGSGAIALADQASREGGILDRLQEPTTLIIVVAAVAAWLFWSEWKGRRQ</sequence>
<comment type="similarity">
    <text evidence="10">Belongs to the peptidase M15 family.</text>
</comment>
<keyword evidence="12" id="KW-1133">Transmembrane helix</keyword>
<evidence type="ECO:0000256" key="6">
    <source>
        <dbReference type="ARBA" id="ARBA00022801"/>
    </source>
</evidence>
<dbReference type="GO" id="GO:0004180">
    <property type="term" value="F:carboxypeptidase activity"/>
    <property type="evidence" value="ECO:0007669"/>
    <property type="project" value="UniProtKB-KW"/>
</dbReference>
<evidence type="ECO:0000259" key="13">
    <source>
        <dbReference type="Pfam" id="PF08291"/>
    </source>
</evidence>
<dbReference type="SUPFAM" id="SSF55166">
    <property type="entry name" value="Hedgehog/DD-peptidase"/>
    <property type="match status" value="1"/>
</dbReference>
<gene>
    <name evidence="14" type="ORF">PUT78_20525</name>
</gene>
<evidence type="ECO:0000256" key="10">
    <source>
        <dbReference type="ARBA" id="ARBA00093448"/>
    </source>
</evidence>
<evidence type="ECO:0000256" key="12">
    <source>
        <dbReference type="SAM" id="Phobius"/>
    </source>
</evidence>
<dbReference type="InterPro" id="IPR013230">
    <property type="entry name" value="Peptidase_M15A_C"/>
</dbReference>
<evidence type="ECO:0000256" key="7">
    <source>
        <dbReference type="ARBA" id="ARBA00022833"/>
    </source>
</evidence>
<dbReference type="Pfam" id="PF08291">
    <property type="entry name" value="Peptidase_M15_3"/>
    <property type="match status" value="1"/>
</dbReference>
<evidence type="ECO:0000256" key="4">
    <source>
        <dbReference type="ARBA" id="ARBA00022723"/>
    </source>
</evidence>
<evidence type="ECO:0000256" key="1">
    <source>
        <dbReference type="ARBA" id="ARBA00001947"/>
    </source>
</evidence>
<keyword evidence="12" id="KW-0472">Membrane</keyword>
<keyword evidence="3" id="KW-0645">Protease</keyword>
<organism evidence="14 15">
    <name type="scientific">Roseinatronobacter alkalisoli</name>
    <dbReference type="NCBI Taxonomy" id="3028235"/>
    <lineage>
        <taxon>Bacteria</taxon>
        <taxon>Pseudomonadati</taxon>
        <taxon>Pseudomonadota</taxon>
        <taxon>Alphaproteobacteria</taxon>
        <taxon>Rhodobacterales</taxon>
        <taxon>Paracoccaceae</taxon>
        <taxon>Roseinatronobacter</taxon>
    </lineage>
</organism>
<dbReference type="Gene3D" id="3.30.1380.10">
    <property type="match status" value="1"/>
</dbReference>
<dbReference type="RefSeq" id="WP_274354123.1">
    <property type="nucleotide sequence ID" value="NZ_JAQZSM010000034.1"/>
</dbReference>
<evidence type="ECO:0000313" key="14">
    <source>
        <dbReference type="EMBL" id="MDD7973454.1"/>
    </source>
</evidence>
<comment type="cofactor">
    <cofactor evidence="1">
        <name>Zn(2+)</name>
        <dbReference type="ChEBI" id="CHEBI:29105"/>
    </cofactor>
</comment>
<comment type="pathway">
    <text evidence="2">Cell wall biogenesis; cell wall polysaccharide biosynthesis.</text>
</comment>
<evidence type="ECO:0000313" key="15">
    <source>
        <dbReference type="Proteomes" id="UP001431784"/>
    </source>
</evidence>
<accession>A0ABT5TEA5</accession>
<feature type="domain" description="Peptidase M15A C-terminal" evidence="13">
    <location>
        <begin position="20"/>
        <end position="120"/>
    </location>
</feature>
<dbReference type="InterPro" id="IPR010275">
    <property type="entry name" value="MepK"/>
</dbReference>
<dbReference type="InterPro" id="IPR009045">
    <property type="entry name" value="Zn_M74/Hedgehog-like"/>
</dbReference>
<evidence type="ECO:0000256" key="11">
    <source>
        <dbReference type="ARBA" id="ARBA00093666"/>
    </source>
</evidence>
<evidence type="ECO:0000256" key="9">
    <source>
        <dbReference type="ARBA" id="ARBA00023316"/>
    </source>
</evidence>
<feature type="transmembrane region" description="Helical" evidence="12">
    <location>
        <begin position="188"/>
        <end position="204"/>
    </location>
</feature>
<keyword evidence="8" id="KW-0482">Metalloprotease</keyword>
<evidence type="ECO:0000256" key="2">
    <source>
        <dbReference type="ARBA" id="ARBA00004776"/>
    </source>
</evidence>
<dbReference type="PANTHER" id="PTHR37425:SF1">
    <property type="entry name" value="OUTER MEMBRANE PROTEIN"/>
    <property type="match status" value="1"/>
</dbReference>
<keyword evidence="6" id="KW-0378">Hydrolase</keyword>
<dbReference type="Proteomes" id="UP001431784">
    <property type="component" value="Unassembled WGS sequence"/>
</dbReference>
<dbReference type="PANTHER" id="PTHR37425">
    <property type="match status" value="1"/>
</dbReference>
<reference evidence="14" key="1">
    <citation type="submission" date="2023-02" db="EMBL/GenBank/DDBJ databases">
        <title>Description of Roseinatronobacter alkalisoli sp. nov., an alkaliphilic bacerium isolated from soda soil.</title>
        <authorList>
            <person name="Wei W."/>
        </authorList>
    </citation>
    <scope>NUCLEOTIDE SEQUENCE</scope>
    <source>
        <strain evidence="14">HJB301</strain>
    </source>
</reference>
<evidence type="ECO:0000256" key="3">
    <source>
        <dbReference type="ARBA" id="ARBA00022670"/>
    </source>
</evidence>
<dbReference type="EMBL" id="JAQZSM010000034">
    <property type="protein sequence ID" value="MDD7973454.1"/>
    <property type="molecule type" value="Genomic_DNA"/>
</dbReference>
<keyword evidence="5" id="KW-0732">Signal</keyword>
<proteinExistence type="inferred from homology"/>
<keyword evidence="4" id="KW-0479">Metal-binding</keyword>